<proteinExistence type="inferred from homology"/>
<dbReference type="CDD" id="cd07109">
    <property type="entry name" value="ALDH_AAS00426"/>
    <property type="match status" value="1"/>
</dbReference>
<dbReference type="RefSeq" id="WP_055454987.1">
    <property type="nucleotide sequence ID" value="NZ_CYHE01000003.1"/>
</dbReference>
<feature type="domain" description="Aldehyde dehydrogenase" evidence="5">
    <location>
        <begin position="28"/>
        <end position="484"/>
    </location>
</feature>
<dbReference type="InterPro" id="IPR016162">
    <property type="entry name" value="Ald_DH_N"/>
</dbReference>
<dbReference type="Pfam" id="PF00171">
    <property type="entry name" value="Aldedh"/>
    <property type="match status" value="1"/>
</dbReference>
<dbReference type="InterPro" id="IPR029510">
    <property type="entry name" value="Ald_DH_CS_GLU"/>
</dbReference>
<dbReference type="PROSITE" id="PS00687">
    <property type="entry name" value="ALDEHYDE_DEHYDR_GLU"/>
    <property type="match status" value="1"/>
</dbReference>
<evidence type="ECO:0000256" key="2">
    <source>
        <dbReference type="ARBA" id="ARBA00023002"/>
    </source>
</evidence>
<evidence type="ECO:0000313" key="7">
    <source>
        <dbReference type="Proteomes" id="UP000183900"/>
    </source>
</evidence>
<dbReference type="InterPro" id="IPR015590">
    <property type="entry name" value="Aldehyde_DH_dom"/>
</dbReference>
<dbReference type="Proteomes" id="UP000183900">
    <property type="component" value="Unassembled WGS sequence"/>
</dbReference>
<dbReference type="EMBL" id="CYHE01000003">
    <property type="protein sequence ID" value="CUA94398.1"/>
    <property type="molecule type" value="Genomic_DNA"/>
</dbReference>
<feature type="active site" evidence="3">
    <location>
        <position position="259"/>
    </location>
</feature>
<organism evidence="6 7">
    <name type="scientific">Pannonibacter indicus</name>
    <dbReference type="NCBI Taxonomy" id="466044"/>
    <lineage>
        <taxon>Bacteria</taxon>
        <taxon>Pseudomonadati</taxon>
        <taxon>Pseudomonadota</taxon>
        <taxon>Alphaproteobacteria</taxon>
        <taxon>Hyphomicrobiales</taxon>
        <taxon>Stappiaceae</taxon>
        <taxon>Pannonibacter</taxon>
    </lineage>
</organism>
<reference evidence="7" key="1">
    <citation type="submission" date="2015-08" db="EMBL/GenBank/DDBJ databases">
        <authorList>
            <person name="Varghese N."/>
        </authorList>
    </citation>
    <scope>NUCLEOTIDE SEQUENCE [LARGE SCALE GENOMIC DNA]</scope>
    <source>
        <strain evidence="7">DSM 23407</strain>
    </source>
</reference>
<sequence>MPLRTIAAGDVLKPAAIIDGERVFTPDGQVFESLCPSDGKVIALIPRCDAAEVGRAVAAARKAFESGPWPKLTAADRGRLLMKLSALVTEHHDELAALESLDAGKPLKQGKADITALARYFEFYGGAADKVMGDTIPTADGFLAMTLREPHGVVGGIIPWNYPAQIMGRVAGAALAMGNTLVLKPAEDACLSVLRVAELALEAGFPAGVFNVVPGLGSEAGAALSNHPGLDYLTFTGSPEVGVMIQTAAAKNHIGCTLELGGKSPQIVFDDADLGAALPVIVNAIIQNCGQTCSAGSRVLVHKGIWDAVVEGLRARIRTLVSGPHSADLDLGPLINAGQLRRVQSFVNRALADGIPLIAEGAIAPDASSEGHFVPARVFGPVPADHLIAREEIFGPVLSLIPFRDEEEALRIANGTEFGLVAGVWTRDAQRAVRVAKAVRAGQVFVNAYGAGGGIELPFGGFKKSGHGREKGFEALYDFSATKTLVLRHG</sequence>
<dbReference type="SUPFAM" id="SSF53720">
    <property type="entry name" value="ALDH-like"/>
    <property type="match status" value="1"/>
</dbReference>
<dbReference type="InterPro" id="IPR016161">
    <property type="entry name" value="Ald_DH/histidinol_DH"/>
</dbReference>
<gene>
    <name evidence="6" type="ORF">Ga0061067_103160</name>
</gene>
<dbReference type="OrthoDB" id="7827050at2"/>
<evidence type="ECO:0000313" key="6">
    <source>
        <dbReference type="EMBL" id="CUA94398.1"/>
    </source>
</evidence>
<dbReference type="GO" id="GO:0016620">
    <property type="term" value="F:oxidoreductase activity, acting on the aldehyde or oxo group of donors, NAD or NADP as acceptor"/>
    <property type="evidence" value="ECO:0007669"/>
    <property type="project" value="InterPro"/>
</dbReference>
<dbReference type="Gene3D" id="3.40.605.10">
    <property type="entry name" value="Aldehyde Dehydrogenase, Chain A, domain 1"/>
    <property type="match status" value="1"/>
</dbReference>
<evidence type="ECO:0000259" key="5">
    <source>
        <dbReference type="Pfam" id="PF00171"/>
    </source>
</evidence>
<keyword evidence="2 4" id="KW-0560">Oxidoreductase</keyword>
<dbReference type="PANTHER" id="PTHR11699">
    <property type="entry name" value="ALDEHYDE DEHYDROGENASE-RELATED"/>
    <property type="match status" value="1"/>
</dbReference>
<evidence type="ECO:0000256" key="1">
    <source>
        <dbReference type="ARBA" id="ARBA00009986"/>
    </source>
</evidence>
<name>A0A0K6HUD7_9HYPH</name>
<protein>
    <submittedName>
        <fullName evidence="6">Acyl-CoA reductase or other NAD-dependent aldehyde dehydrogenase</fullName>
    </submittedName>
</protein>
<dbReference type="Gene3D" id="3.40.309.10">
    <property type="entry name" value="Aldehyde Dehydrogenase, Chain A, domain 2"/>
    <property type="match status" value="1"/>
</dbReference>
<evidence type="ECO:0000256" key="4">
    <source>
        <dbReference type="RuleBase" id="RU003345"/>
    </source>
</evidence>
<keyword evidence="7" id="KW-1185">Reference proteome</keyword>
<dbReference type="FunFam" id="3.40.605.10:FF:000007">
    <property type="entry name" value="NAD/NADP-dependent betaine aldehyde dehydrogenase"/>
    <property type="match status" value="1"/>
</dbReference>
<comment type="similarity">
    <text evidence="1 4">Belongs to the aldehyde dehydrogenase family.</text>
</comment>
<dbReference type="AlphaFoldDB" id="A0A0K6HUD7"/>
<dbReference type="InterPro" id="IPR016163">
    <property type="entry name" value="Ald_DH_C"/>
</dbReference>
<accession>A0A0K6HUD7</accession>
<evidence type="ECO:0000256" key="3">
    <source>
        <dbReference type="PROSITE-ProRule" id="PRU10007"/>
    </source>
</evidence>